<dbReference type="EMBL" id="CP036298">
    <property type="protein sequence ID" value="QDV24173.1"/>
    <property type="molecule type" value="Genomic_DNA"/>
</dbReference>
<evidence type="ECO:0000313" key="2">
    <source>
        <dbReference type="Proteomes" id="UP000318017"/>
    </source>
</evidence>
<keyword evidence="2" id="KW-1185">Reference proteome</keyword>
<gene>
    <name evidence="1" type="ORF">Q31a_24870</name>
</gene>
<reference evidence="1 2" key="1">
    <citation type="submission" date="2019-02" db="EMBL/GenBank/DDBJ databases">
        <title>Deep-cultivation of Planctomycetes and their phenomic and genomic characterization uncovers novel biology.</title>
        <authorList>
            <person name="Wiegand S."/>
            <person name="Jogler M."/>
            <person name="Boedeker C."/>
            <person name="Pinto D."/>
            <person name="Vollmers J."/>
            <person name="Rivas-Marin E."/>
            <person name="Kohn T."/>
            <person name="Peeters S.H."/>
            <person name="Heuer A."/>
            <person name="Rast P."/>
            <person name="Oberbeckmann S."/>
            <person name="Bunk B."/>
            <person name="Jeske O."/>
            <person name="Meyerdierks A."/>
            <person name="Storesund J.E."/>
            <person name="Kallscheuer N."/>
            <person name="Luecker S."/>
            <person name="Lage O.M."/>
            <person name="Pohl T."/>
            <person name="Merkel B.J."/>
            <person name="Hornburger P."/>
            <person name="Mueller R.-W."/>
            <person name="Bruemmer F."/>
            <person name="Labrenz M."/>
            <person name="Spormann A.M."/>
            <person name="Op den Camp H."/>
            <person name="Overmann J."/>
            <person name="Amann R."/>
            <person name="Jetten M.S.M."/>
            <person name="Mascher T."/>
            <person name="Medema M.H."/>
            <person name="Devos D.P."/>
            <person name="Kaster A.-K."/>
            <person name="Ovreas L."/>
            <person name="Rohde M."/>
            <person name="Galperin M.Y."/>
            <person name="Jogler C."/>
        </authorList>
    </citation>
    <scope>NUCLEOTIDE SEQUENCE [LARGE SCALE GENOMIC DNA]</scope>
    <source>
        <strain evidence="1 2">Q31a</strain>
    </source>
</reference>
<protein>
    <submittedName>
        <fullName evidence="1">Uncharacterized protein</fullName>
    </submittedName>
</protein>
<dbReference type="KEGG" id="ahel:Q31a_24870"/>
<proteinExistence type="predicted"/>
<dbReference type="Proteomes" id="UP000318017">
    <property type="component" value="Chromosome"/>
</dbReference>
<organism evidence="1 2">
    <name type="scientific">Aureliella helgolandensis</name>
    <dbReference type="NCBI Taxonomy" id="2527968"/>
    <lineage>
        <taxon>Bacteria</taxon>
        <taxon>Pseudomonadati</taxon>
        <taxon>Planctomycetota</taxon>
        <taxon>Planctomycetia</taxon>
        <taxon>Pirellulales</taxon>
        <taxon>Pirellulaceae</taxon>
        <taxon>Aureliella</taxon>
    </lineage>
</organism>
<sequence>MESTDWCQFVNSTLARVRGTVGRWLVTEALTIVRLYLALLLASNGHRCRASGDARVTHYRLNHLDANSRAGEPDAAGVTECVEIKAPTGLRSWPQEVRRWGGRIRLDSSSPCKLQIRVEHFCRLCAQPERQFSLQSLAQASRHILLRRPAKLRVLCVEVQVIGAKRRGCQTSKL</sequence>
<dbReference type="AlphaFoldDB" id="A0A518G6F7"/>
<evidence type="ECO:0000313" key="1">
    <source>
        <dbReference type="EMBL" id="QDV24173.1"/>
    </source>
</evidence>
<accession>A0A518G6F7</accession>
<name>A0A518G6F7_9BACT</name>